<feature type="region of interest" description="Disordered" evidence="5">
    <location>
        <begin position="44"/>
        <end position="228"/>
    </location>
</feature>
<dbReference type="Pfam" id="PF04893">
    <property type="entry name" value="Yip1"/>
    <property type="match status" value="1"/>
</dbReference>
<organism evidence="9">
    <name type="scientific">uncultured Desulfovibrio sp</name>
    <dbReference type="NCBI Taxonomy" id="167968"/>
    <lineage>
        <taxon>Bacteria</taxon>
        <taxon>Pseudomonadati</taxon>
        <taxon>Thermodesulfobacteriota</taxon>
        <taxon>Desulfovibrionia</taxon>
        <taxon>Desulfovibrionales</taxon>
        <taxon>Desulfovibrionaceae</taxon>
        <taxon>Desulfovibrio</taxon>
        <taxon>environmental samples</taxon>
    </lineage>
</organism>
<comment type="subcellular location">
    <subcellularLocation>
        <location evidence="1">Membrane</location>
        <topology evidence="1">Multi-pass membrane protein</topology>
    </subcellularLocation>
</comment>
<evidence type="ECO:0000313" key="9">
    <source>
        <dbReference type="EMBL" id="SCM71230.1"/>
    </source>
</evidence>
<evidence type="ECO:0000259" key="7">
    <source>
        <dbReference type="Pfam" id="PF04893"/>
    </source>
</evidence>
<reference evidence="9" key="1">
    <citation type="submission" date="2016-08" db="EMBL/GenBank/DDBJ databases">
        <authorList>
            <person name="Seilhamer J.J."/>
        </authorList>
    </citation>
    <scope>NUCLEOTIDE SEQUENCE</scope>
    <source>
        <strain evidence="9">86-1</strain>
    </source>
</reference>
<protein>
    <recommendedName>
        <fullName evidence="10">Yip1 domain-containing protein</fullName>
    </recommendedName>
</protein>
<keyword evidence="3 6" id="KW-1133">Transmembrane helix</keyword>
<dbReference type="InterPro" id="IPR006977">
    <property type="entry name" value="Yip1_dom"/>
</dbReference>
<proteinExistence type="predicted"/>
<feature type="transmembrane region" description="Helical" evidence="6">
    <location>
        <begin position="313"/>
        <end position="337"/>
    </location>
</feature>
<accession>A0A212L122</accession>
<dbReference type="EMBL" id="FMJC01000001">
    <property type="protein sequence ID" value="SCM71230.1"/>
    <property type="molecule type" value="Genomic_DNA"/>
</dbReference>
<sequence length="425" mass="46127">MNITCPRCGFSRQVPADRLPARAVIATCPHCSCRFRFGPDTGVQEVLPDAPQTGDHGPARDQGAVPASHDVPDSANATDSVSSADSGEYRDAAGAARDPNEDDPLPPGAIVPGSPSWSREDARPNHTAQQDTEPRGREQASTRDGAQKRGLGAGKAGPEGSADHDDDPRAEASRAYEREQNRRYDEDDDPYDRRRGLGDAADDHDGDAGHDGYDAQYDDGEGGIPWETAPEPDGWLSAFYHTCMRVMFSTQRLFSQVRPDGSQMRALIFYLLVSVVQVVVERVWSGLFMSLMAPSAASDPQLEKMLILLSPQMSLPMIILIKTGMSVIQLYVLSALINFTYGFVRGRRADFGQVFQVLAYAAAPTLLCVVPLLGSLVGFVWMVACVLVGCRAALRLTWPQTLMGLAPVILLIAPLLLQIFQAARM</sequence>
<evidence type="ECO:0000256" key="4">
    <source>
        <dbReference type="ARBA" id="ARBA00023136"/>
    </source>
</evidence>
<feature type="compositionally biased region" description="Polar residues" evidence="5">
    <location>
        <begin position="75"/>
        <end position="85"/>
    </location>
</feature>
<evidence type="ECO:0000256" key="6">
    <source>
        <dbReference type="SAM" id="Phobius"/>
    </source>
</evidence>
<evidence type="ECO:0000256" key="3">
    <source>
        <dbReference type="ARBA" id="ARBA00022989"/>
    </source>
</evidence>
<evidence type="ECO:0000256" key="2">
    <source>
        <dbReference type="ARBA" id="ARBA00022692"/>
    </source>
</evidence>
<dbReference type="GO" id="GO:0016020">
    <property type="term" value="C:membrane"/>
    <property type="evidence" value="ECO:0007669"/>
    <property type="project" value="UniProtKB-SubCell"/>
</dbReference>
<evidence type="ECO:0008006" key="10">
    <source>
        <dbReference type="Google" id="ProtNLM"/>
    </source>
</evidence>
<evidence type="ECO:0000259" key="8">
    <source>
        <dbReference type="Pfam" id="PF13717"/>
    </source>
</evidence>
<feature type="compositionally biased region" description="Basic and acidic residues" evidence="5">
    <location>
        <begin position="161"/>
        <end position="213"/>
    </location>
</feature>
<dbReference type="AlphaFoldDB" id="A0A212L122"/>
<name>A0A212L122_9BACT</name>
<feature type="compositionally biased region" description="Basic and acidic residues" evidence="5">
    <location>
        <begin position="132"/>
        <end position="147"/>
    </location>
</feature>
<dbReference type="RefSeq" id="WP_179979695.1">
    <property type="nucleotide sequence ID" value="NZ_LT608333.1"/>
</dbReference>
<keyword evidence="2 6" id="KW-0812">Transmembrane</keyword>
<feature type="transmembrane region" description="Helical" evidence="6">
    <location>
        <begin position="401"/>
        <end position="420"/>
    </location>
</feature>
<evidence type="ECO:0000256" key="5">
    <source>
        <dbReference type="SAM" id="MobiDB-lite"/>
    </source>
</evidence>
<feature type="domain" description="Yip1" evidence="7">
    <location>
        <begin position="245"/>
        <end position="415"/>
    </location>
</feature>
<feature type="transmembrane region" description="Helical" evidence="6">
    <location>
        <begin position="357"/>
        <end position="389"/>
    </location>
</feature>
<gene>
    <name evidence="9" type="ORF">KL86DES1_10944</name>
</gene>
<keyword evidence="4 6" id="KW-0472">Membrane</keyword>
<feature type="domain" description="Zinc finger/thioredoxin putative" evidence="8">
    <location>
        <begin position="1"/>
        <end position="36"/>
    </location>
</feature>
<dbReference type="Pfam" id="PF13717">
    <property type="entry name" value="Zn_ribbon_4"/>
    <property type="match status" value="1"/>
</dbReference>
<evidence type="ECO:0000256" key="1">
    <source>
        <dbReference type="ARBA" id="ARBA00004141"/>
    </source>
</evidence>
<dbReference type="InterPro" id="IPR011723">
    <property type="entry name" value="Znf/thioredoxin_put"/>
</dbReference>